<evidence type="ECO:0000313" key="2">
    <source>
        <dbReference type="Proteomes" id="UP000789570"/>
    </source>
</evidence>
<evidence type="ECO:0000313" key="1">
    <source>
        <dbReference type="EMBL" id="CAG8562132.1"/>
    </source>
</evidence>
<sequence length="156" mass="18201">IKLDDALDVLCECSFHGNLHTQKWLRFIENIEEVDKELKEKDVISPLKDDEKNGLYVALKSLDNSSDIHKDFLEEWKKKKYPFKVDRVPVPEHELNIQNHPSSCYTSRKFDHSARLNKTFSQELSSKIIIDQGEFDDDVVMLSEDLGDFMIKNLDS</sequence>
<dbReference type="Proteomes" id="UP000789570">
    <property type="component" value="Unassembled WGS sequence"/>
</dbReference>
<organism evidence="1 2">
    <name type="scientific">Funneliformis caledonium</name>
    <dbReference type="NCBI Taxonomy" id="1117310"/>
    <lineage>
        <taxon>Eukaryota</taxon>
        <taxon>Fungi</taxon>
        <taxon>Fungi incertae sedis</taxon>
        <taxon>Mucoromycota</taxon>
        <taxon>Glomeromycotina</taxon>
        <taxon>Glomeromycetes</taxon>
        <taxon>Glomerales</taxon>
        <taxon>Glomeraceae</taxon>
        <taxon>Funneliformis</taxon>
    </lineage>
</organism>
<feature type="non-terminal residue" evidence="1">
    <location>
        <position position="1"/>
    </location>
</feature>
<keyword evidence="2" id="KW-1185">Reference proteome</keyword>
<comment type="caution">
    <text evidence="1">The sequence shown here is derived from an EMBL/GenBank/DDBJ whole genome shotgun (WGS) entry which is preliminary data.</text>
</comment>
<dbReference type="EMBL" id="CAJVPQ010001627">
    <property type="protein sequence ID" value="CAG8562132.1"/>
    <property type="molecule type" value="Genomic_DNA"/>
</dbReference>
<accession>A0A9N9FX00</accession>
<name>A0A9N9FX00_9GLOM</name>
<dbReference type="AlphaFoldDB" id="A0A9N9FX00"/>
<gene>
    <name evidence="1" type="ORF">FCALED_LOCUS6655</name>
</gene>
<reference evidence="1" key="1">
    <citation type="submission" date="2021-06" db="EMBL/GenBank/DDBJ databases">
        <authorList>
            <person name="Kallberg Y."/>
            <person name="Tangrot J."/>
            <person name="Rosling A."/>
        </authorList>
    </citation>
    <scope>NUCLEOTIDE SEQUENCE</scope>
    <source>
        <strain evidence="1">UK204</strain>
    </source>
</reference>
<protein>
    <submittedName>
        <fullName evidence="1">10768_t:CDS:1</fullName>
    </submittedName>
</protein>
<dbReference type="OrthoDB" id="2404018at2759"/>
<proteinExistence type="predicted"/>